<dbReference type="PANTHER" id="PTHR46663">
    <property type="entry name" value="DIGUANYLATE CYCLASE DGCT-RELATED"/>
    <property type="match status" value="1"/>
</dbReference>
<feature type="transmembrane region" description="Helical" evidence="1">
    <location>
        <begin position="166"/>
        <end position="188"/>
    </location>
</feature>
<dbReference type="InterPro" id="IPR029787">
    <property type="entry name" value="Nucleotide_cyclase"/>
</dbReference>
<keyword evidence="4" id="KW-1185">Reference proteome</keyword>
<feature type="transmembrane region" description="Helical" evidence="1">
    <location>
        <begin position="334"/>
        <end position="353"/>
    </location>
</feature>
<keyword evidence="1" id="KW-0812">Transmembrane</keyword>
<proteinExistence type="predicted"/>
<feature type="transmembrane region" description="Helical" evidence="1">
    <location>
        <begin position="231"/>
        <end position="254"/>
    </location>
</feature>
<dbReference type="CDD" id="cd01949">
    <property type="entry name" value="GGDEF"/>
    <property type="match status" value="1"/>
</dbReference>
<protein>
    <submittedName>
        <fullName evidence="3">Diguanylate cyclase domain-containing protein</fullName>
        <ecNumber evidence="3">2.7.7.65</ecNumber>
    </submittedName>
</protein>
<evidence type="ECO:0000256" key="1">
    <source>
        <dbReference type="SAM" id="Phobius"/>
    </source>
</evidence>
<dbReference type="EC" id="2.7.7.65" evidence="3"/>
<evidence type="ECO:0000313" key="4">
    <source>
        <dbReference type="Proteomes" id="UP001589608"/>
    </source>
</evidence>
<feature type="transmembrane region" description="Helical" evidence="1">
    <location>
        <begin position="83"/>
        <end position="102"/>
    </location>
</feature>
<dbReference type="RefSeq" id="WP_380031888.1">
    <property type="nucleotide sequence ID" value="NZ_JBHMCA010000090.1"/>
</dbReference>
<dbReference type="NCBIfam" id="TIGR00254">
    <property type="entry name" value="GGDEF"/>
    <property type="match status" value="1"/>
</dbReference>
<dbReference type="PANTHER" id="PTHR46663:SF2">
    <property type="entry name" value="GGDEF DOMAIN-CONTAINING PROTEIN"/>
    <property type="match status" value="1"/>
</dbReference>
<dbReference type="InterPro" id="IPR000160">
    <property type="entry name" value="GGDEF_dom"/>
</dbReference>
<keyword evidence="3" id="KW-0808">Transferase</keyword>
<dbReference type="Proteomes" id="UP001589608">
    <property type="component" value="Unassembled WGS sequence"/>
</dbReference>
<dbReference type="SUPFAM" id="SSF55073">
    <property type="entry name" value="Nucleotide cyclase"/>
    <property type="match status" value="1"/>
</dbReference>
<dbReference type="GO" id="GO:0052621">
    <property type="term" value="F:diguanylate cyclase activity"/>
    <property type="evidence" value="ECO:0007669"/>
    <property type="project" value="UniProtKB-EC"/>
</dbReference>
<dbReference type="Gene3D" id="3.30.70.270">
    <property type="match status" value="1"/>
</dbReference>
<dbReference type="InterPro" id="IPR052163">
    <property type="entry name" value="DGC-Regulatory_Protein"/>
</dbReference>
<name>A0ABV5MSA6_9ACTN</name>
<comment type="caution">
    <text evidence="3">The sequence shown here is derived from an EMBL/GenBank/DDBJ whole genome shotgun (WGS) entry which is preliminary data.</text>
</comment>
<keyword evidence="1" id="KW-1133">Transmembrane helix</keyword>
<evidence type="ECO:0000313" key="3">
    <source>
        <dbReference type="EMBL" id="MFB9451756.1"/>
    </source>
</evidence>
<feature type="transmembrane region" description="Helical" evidence="1">
    <location>
        <begin position="200"/>
        <end position="219"/>
    </location>
</feature>
<dbReference type="SMART" id="SM00267">
    <property type="entry name" value="GGDEF"/>
    <property type="match status" value="1"/>
</dbReference>
<gene>
    <name evidence="3" type="ORF">ACFFTR_52595</name>
</gene>
<dbReference type="PROSITE" id="PS50887">
    <property type="entry name" value="GGDEF"/>
    <property type="match status" value="1"/>
</dbReference>
<organism evidence="3 4">
    <name type="scientific">Dactylosporangium vinaceum</name>
    <dbReference type="NCBI Taxonomy" id="53362"/>
    <lineage>
        <taxon>Bacteria</taxon>
        <taxon>Bacillati</taxon>
        <taxon>Actinomycetota</taxon>
        <taxon>Actinomycetes</taxon>
        <taxon>Micromonosporales</taxon>
        <taxon>Micromonosporaceae</taxon>
        <taxon>Dactylosporangium</taxon>
    </lineage>
</organism>
<accession>A0ABV5MSA6</accession>
<dbReference type="InterPro" id="IPR043128">
    <property type="entry name" value="Rev_trsase/Diguanyl_cyclase"/>
</dbReference>
<keyword evidence="3" id="KW-0548">Nucleotidyltransferase</keyword>
<reference evidence="3 4" key="1">
    <citation type="submission" date="2024-09" db="EMBL/GenBank/DDBJ databases">
        <authorList>
            <person name="Sun Q."/>
            <person name="Mori K."/>
        </authorList>
    </citation>
    <scope>NUCLEOTIDE SEQUENCE [LARGE SCALE GENOMIC DNA]</scope>
    <source>
        <strain evidence="3 4">JCM 3307</strain>
    </source>
</reference>
<feature type="domain" description="GGDEF" evidence="2">
    <location>
        <begin position="420"/>
        <end position="550"/>
    </location>
</feature>
<feature type="transmembrane region" description="Helical" evidence="1">
    <location>
        <begin position="296"/>
        <end position="313"/>
    </location>
</feature>
<dbReference type="Pfam" id="PF00990">
    <property type="entry name" value="GGDEF"/>
    <property type="match status" value="1"/>
</dbReference>
<sequence length="579" mass="60049">MVIRRTASSSPGLSPAAVGLRLRNAVHRRLEAAETLDADHDRIPDVWEPTATAEPAGPRRRAHGPVIRRTNAQLSAGPGDSGGMVRFLAAVALLVGLAMVTYDTDAGNVLSMALYVTLCALTWRAAASAPAGRDRALWRLVALAPTLWCLGDGVEMLQRYLWSVPPVGIADVFWLCGYPVLAAALVGMARRRAPGRLRGAVLDALTMTASAALACWQFLIEPVLGLGYGVLQSVVPALYPVGDVTLLAAVLFVALSPGRRGAPTGLLIAAITLYLAVDLGYNLLPYVAGPDLVNRLGPLIMFGNALLAAAARHPGRAELTTPEPAERRLHPARVVLLGLALMAAPALTVARTGLNGAGFVALAVTALCVAFVLARFTFAVREQERAEERMRWQAHHDPLTGLANRAVLTDRLEALTDNGSPAAVLYLDLDGFKAVNDGHGHEAGDAVLRAVAARLLTLVRGDDLVARLGGDEFVVLAPGLDAAGASALAARVVDQVASPVPIGPATFAVGASVGVAVLSGTGGPDALRAADTAMYQAKRRGRGRWVVAGADAARDESAGADAGRVAPAPALLHASAGSP</sequence>
<feature type="transmembrane region" description="Helical" evidence="1">
    <location>
        <begin position="266"/>
        <end position="284"/>
    </location>
</feature>
<keyword evidence="1" id="KW-0472">Membrane</keyword>
<feature type="transmembrane region" description="Helical" evidence="1">
    <location>
        <begin position="359"/>
        <end position="380"/>
    </location>
</feature>
<dbReference type="EMBL" id="JBHMCA010000090">
    <property type="protein sequence ID" value="MFB9451756.1"/>
    <property type="molecule type" value="Genomic_DNA"/>
</dbReference>
<evidence type="ECO:0000259" key="2">
    <source>
        <dbReference type="PROSITE" id="PS50887"/>
    </source>
</evidence>